<feature type="non-terminal residue" evidence="1">
    <location>
        <position position="1"/>
    </location>
</feature>
<dbReference type="Proteomes" id="UP000663836">
    <property type="component" value="Unassembled WGS sequence"/>
</dbReference>
<gene>
    <name evidence="1" type="ORF">JBS370_LOCUS40221</name>
</gene>
<protein>
    <submittedName>
        <fullName evidence="1">Uncharacterized protein</fullName>
    </submittedName>
</protein>
<accession>A0A820HJD0</accession>
<evidence type="ECO:0000313" key="2">
    <source>
        <dbReference type="Proteomes" id="UP000663836"/>
    </source>
</evidence>
<evidence type="ECO:0000313" key="1">
    <source>
        <dbReference type="EMBL" id="CAF4296016.1"/>
    </source>
</evidence>
<proteinExistence type="predicted"/>
<dbReference type="EMBL" id="CAJOBD010034285">
    <property type="protein sequence ID" value="CAF4296016.1"/>
    <property type="molecule type" value="Genomic_DNA"/>
</dbReference>
<organism evidence="1 2">
    <name type="scientific">Rotaria sordida</name>
    <dbReference type="NCBI Taxonomy" id="392033"/>
    <lineage>
        <taxon>Eukaryota</taxon>
        <taxon>Metazoa</taxon>
        <taxon>Spiralia</taxon>
        <taxon>Gnathifera</taxon>
        <taxon>Rotifera</taxon>
        <taxon>Eurotatoria</taxon>
        <taxon>Bdelloidea</taxon>
        <taxon>Philodinida</taxon>
        <taxon>Philodinidae</taxon>
        <taxon>Rotaria</taxon>
    </lineage>
</organism>
<comment type="caution">
    <text evidence="1">The sequence shown here is derived from an EMBL/GenBank/DDBJ whole genome shotgun (WGS) entry which is preliminary data.</text>
</comment>
<reference evidence="1" key="1">
    <citation type="submission" date="2021-02" db="EMBL/GenBank/DDBJ databases">
        <authorList>
            <person name="Nowell W R."/>
        </authorList>
    </citation>
    <scope>NUCLEOTIDE SEQUENCE</scope>
</reference>
<sequence>LATSVFGEGGFSSVPPSTIKKRTTVFTCSIPLCATFSN</sequence>
<name>A0A820HJD0_9BILA</name>
<dbReference type="AlphaFoldDB" id="A0A820HJD0"/>